<feature type="transmembrane region" description="Helical" evidence="1">
    <location>
        <begin position="249"/>
        <end position="271"/>
    </location>
</feature>
<dbReference type="RefSeq" id="WP_132082169.1">
    <property type="nucleotide sequence ID" value="NZ_SLUI01000010.1"/>
</dbReference>
<feature type="transmembrane region" description="Helical" evidence="1">
    <location>
        <begin position="205"/>
        <end position="229"/>
    </location>
</feature>
<dbReference type="AlphaFoldDB" id="A0A4R1PYV1"/>
<dbReference type="OrthoDB" id="1677262at2"/>
<evidence type="ECO:0000313" key="2">
    <source>
        <dbReference type="EMBL" id="TCL35823.1"/>
    </source>
</evidence>
<feature type="transmembrane region" description="Helical" evidence="1">
    <location>
        <begin position="79"/>
        <end position="104"/>
    </location>
</feature>
<comment type="caution">
    <text evidence="2">The sequence shown here is derived from an EMBL/GenBank/DDBJ whole genome shotgun (WGS) entry which is preliminary data.</text>
</comment>
<reference evidence="2 3" key="1">
    <citation type="submission" date="2019-03" db="EMBL/GenBank/DDBJ databases">
        <title>Genomic Encyclopedia of Type Strains, Phase IV (KMG-IV): sequencing the most valuable type-strain genomes for metagenomic binning, comparative biology and taxonomic classification.</title>
        <authorList>
            <person name="Goeker M."/>
        </authorList>
    </citation>
    <scope>NUCLEOTIDE SEQUENCE [LARGE SCALE GENOMIC DNA]</scope>
    <source>
        <strain evidence="2 3">DSM 15969</strain>
    </source>
</reference>
<keyword evidence="1" id="KW-1133">Transmembrane helix</keyword>
<feature type="transmembrane region" description="Helical" evidence="1">
    <location>
        <begin position="308"/>
        <end position="329"/>
    </location>
</feature>
<feature type="transmembrane region" description="Helical" evidence="1">
    <location>
        <begin position="137"/>
        <end position="154"/>
    </location>
</feature>
<accession>A0A4R1PYV1</accession>
<keyword evidence="3" id="KW-1185">Reference proteome</keyword>
<name>A0A4R1PYV1_9FIRM</name>
<protein>
    <submittedName>
        <fullName evidence="2">Uncharacterized protein</fullName>
    </submittedName>
</protein>
<feature type="transmembrane region" description="Helical" evidence="1">
    <location>
        <begin position="174"/>
        <end position="198"/>
    </location>
</feature>
<gene>
    <name evidence="2" type="ORF">EV210_11066</name>
</gene>
<feature type="transmembrane region" description="Helical" evidence="1">
    <location>
        <begin position="33"/>
        <end position="58"/>
    </location>
</feature>
<keyword evidence="1" id="KW-0812">Transmembrane</keyword>
<dbReference type="Proteomes" id="UP000295063">
    <property type="component" value="Unassembled WGS sequence"/>
</dbReference>
<evidence type="ECO:0000256" key="1">
    <source>
        <dbReference type="SAM" id="Phobius"/>
    </source>
</evidence>
<feature type="transmembrane region" description="Helical" evidence="1">
    <location>
        <begin position="283"/>
        <end position="302"/>
    </location>
</feature>
<evidence type="ECO:0000313" key="3">
    <source>
        <dbReference type="Proteomes" id="UP000295063"/>
    </source>
</evidence>
<dbReference type="EMBL" id="SLUI01000010">
    <property type="protein sequence ID" value="TCL35823.1"/>
    <property type="molecule type" value="Genomic_DNA"/>
</dbReference>
<organism evidence="2 3">
    <name type="scientific">Anaerospora hongkongensis</name>
    <dbReference type="NCBI Taxonomy" id="244830"/>
    <lineage>
        <taxon>Bacteria</taxon>
        <taxon>Bacillati</taxon>
        <taxon>Bacillota</taxon>
        <taxon>Negativicutes</taxon>
        <taxon>Selenomonadales</taxon>
        <taxon>Sporomusaceae</taxon>
        <taxon>Anaerospora</taxon>
    </lineage>
</organism>
<sequence length="336" mass="36062">MWMLLPAISLAIVQIAGDNVAVVPDMASVIGTDIYSTIIVAYVLLGSLITGISSWIGVQTGQELIIVVKKHFGSTGKNTLAAIILATCIPASAITGCYFAGWVLHALTGIPHLAAGLICLLFFSLIAAGYGFEFLKLSNYLALFLLPIVGILFFQQEFTITQRFFDVGAINWPLVFALIGYNSGGMRSILVVEAAAILSKKGEKAVYLAVLSKVVEGLFTIGVAHLVVFAGAAGPLALSQVVQKSLGTIGFYLFNIILLCTFMNTMVPAMIVNARQISLMANLPTWPSLGLSIAAVYISSLVNFHTLLLVLSWAGLITIGFLIYTAWFLHKRRTNK</sequence>
<keyword evidence="1" id="KW-0472">Membrane</keyword>
<feature type="transmembrane region" description="Helical" evidence="1">
    <location>
        <begin position="110"/>
        <end position="130"/>
    </location>
</feature>
<proteinExistence type="predicted"/>